<reference evidence="3" key="1">
    <citation type="submission" date="2016-07" db="EMBL/GenBank/DDBJ databases">
        <authorList>
            <person name="Florea S."/>
            <person name="Webb J.S."/>
            <person name="Jaromczyk J."/>
            <person name="Schardl C.L."/>
        </authorList>
    </citation>
    <scope>NUCLEOTIDE SEQUENCE [LARGE SCALE GENOMIC DNA]</scope>
    <source>
        <strain evidence="3">1YdBTEX2</strain>
    </source>
</reference>
<name>A0A1D3K2J5_PSEVE</name>
<evidence type="ECO:0000313" key="3">
    <source>
        <dbReference type="Proteomes" id="UP000245431"/>
    </source>
</evidence>
<gene>
    <name evidence="2" type="ORF">PVE_R1G4620</name>
</gene>
<evidence type="ECO:0000259" key="1">
    <source>
        <dbReference type="Pfam" id="PF13643"/>
    </source>
</evidence>
<feature type="domain" description="DUF4145" evidence="1">
    <location>
        <begin position="95"/>
        <end position="172"/>
    </location>
</feature>
<dbReference type="InterPro" id="IPR025285">
    <property type="entry name" value="DUF4145"/>
</dbReference>
<organism evidence="2 3">
    <name type="scientific">Pseudomonas veronii 1YdBTEX2</name>
    <dbReference type="NCBI Taxonomy" id="1295141"/>
    <lineage>
        <taxon>Bacteria</taxon>
        <taxon>Pseudomonadati</taxon>
        <taxon>Pseudomonadota</taxon>
        <taxon>Gammaproteobacteria</taxon>
        <taxon>Pseudomonadales</taxon>
        <taxon>Pseudomonadaceae</taxon>
        <taxon>Pseudomonas</taxon>
    </lineage>
</organism>
<sequence>MERNHIAPAYRLPAFYCVHCGVLAQMHWAELGFFAGGGIVVSSWMLCTCQHCQLDTIWKVNKENVRDVFMAYPHQVNAPAIHQDLPEVCRADFEEARLICGVSPRGAAALLRLCLEKLLGHLGGSGKDINKDIAGLVQAGLDPHIQQALDVVRVTGNNAVHPLDMPHEDLVSNVPVMFEMINLIVDERIARQRKMAERFANLPEKARQAIEKRDMPKA</sequence>
<protein>
    <recommendedName>
        <fullName evidence="1">DUF4145 domain-containing protein</fullName>
    </recommendedName>
</protein>
<dbReference type="Pfam" id="PF13643">
    <property type="entry name" value="DUF4145"/>
    <property type="match status" value="1"/>
</dbReference>
<dbReference type="AlphaFoldDB" id="A0A1D3K2J5"/>
<accession>A0A1D3K2J5</accession>
<dbReference type="EMBL" id="LT599583">
    <property type="protein sequence ID" value="SBW82502.1"/>
    <property type="molecule type" value="Genomic_DNA"/>
</dbReference>
<dbReference type="Proteomes" id="UP000245431">
    <property type="component" value="Chromosome PVE_r1"/>
</dbReference>
<proteinExistence type="predicted"/>
<dbReference type="RefSeq" id="WP_017849195.1">
    <property type="nucleotide sequence ID" value="NZ_AOUH01000040.1"/>
</dbReference>
<evidence type="ECO:0000313" key="2">
    <source>
        <dbReference type="EMBL" id="SBW82502.1"/>
    </source>
</evidence>